<accession>A0A6M3TAF8</accession>
<name>A0A6M3TAF8_9CAUD</name>
<evidence type="ECO:0000313" key="1">
    <source>
        <dbReference type="EMBL" id="QJD50304.1"/>
    </source>
</evidence>
<protein>
    <submittedName>
        <fullName evidence="1">Uncharacterized protein</fullName>
    </submittedName>
</protein>
<proteinExistence type="predicted"/>
<dbReference type="KEGG" id="vg:60324867"/>
<organism evidence="1 2">
    <name type="scientific">Mycobacterium phage MarkPhew</name>
    <dbReference type="NCBI Taxonomy" id="2725625"/>
    <lineage>
        <taxon>Viruses</taxon>
        <taxon>Duplodnaviria</taxon>
        <taxon>Heunggongvirae</taxon>
        <taxon>Uroviricota</taxon>
        <taxon>Caudoviricetes</taxon>
        <taxon>Weiservirinae</taxon>
        <taxon>Anayavirus</taxon>
        <taxon>Anayavirus markphew</taxon>
    </lineage>
</organism>
<dbReference type="Proteomes" id="UP000501459">
    <property type="component" value="Segment"/>
</dbReference>
<sequence>MTPTAGRIVQFVPPNVSAADAEAEARPALITDVLSASTGLVSLCVFTTTGFAWPQEVAHADTPTPGCWNWPPRV</sequence>
<dbReference type="GeneID" id="60324867"/>
<dbReference type="RefSeq" id="YP_009953395.1">
    <property type="nucleotide sequence ID" value="NC_051622.1"/>
</dbReference>
<dbReference type="EMBL" id="MT310859">
    <property type="protein sequence ID" value="QJD50304.1"/>
    <property type="molecule type" value="Genomic_DNA"/>
</dbReference>
<reference evidence="2" key="1">
    <citation type="submission" date="2020-04" db="EMBL/GenBank/DDBJ databases">
        <authorList>
            <person name="Beauchamp P."/>
            <person name="Lattanzi R."/>
            <person name="Bidaburu M."/>
            <person name="Columbini C."/>
            <person name="Evard R."/>
            <person name="Fitzgerald S."/>
            <person name="Lopez A.J."/>
            <person name="Braley A."/>
            <person name="Ettinger A.-S.H."/>
            <person name="Anders K.R."/>
            <person name="Garlena R.A."/>
            <person name="Russell D.A."/>
            <person name="Pope W.H."/>
            <person name="Jacobs-Sera D."/>
            <person name="Hatfull G.F."/>
        </authorList>
    </citation>
    <scope>NUCLEOTIDE SEQUENCE [LARGE SCALE GENOMIC DNA]</scope>
</reference>
<keyword evidence="2" id="KW-1185">Reference proteome</keyword>
<evidence type="ECO:0000313" key="2">
    <source>
        <dbReference type="Proteomes" id="UP000501459"/>
    </source>
</evidence>
<gene>
    <name evidence="1" type="primary">3</name>
    <name evidence="1" type="ORF">SEA_MARKPHEW_3</name>
</gene>